<evidence type="ECO:0000256" key="2">
    <source>
        <dbReference type="SAM" id="Phobius"/>
    </source>
</evidence>
<name>A0A1J9R2W8_9PEZI</name>
<keyword evidence="5" id="KW-1185">Reference proteome</keyword>
<sequence>MAATPHQIQPQTQPPLSSHSSATSEKQEPCDPEKDPTSAPMPGSDIESLQRRGTDTSIFSRFARAMTGLSAKSEDEEIGQSPEDIDYHPPGLPRLGAFINSDENFLMCRRYGLLHTRVMLYRQDELRELEGELLGLDAEDLEENPDMLRSRVRDDRRAGQQRRELILKIDRKLKEYDDCVFRARAMAQLPAVTDRNYKSVSQYVKNNAPVVWAEQDTFTERRQDSVALVDPKEGSWFDAAIEDLLTALPFPLTRLVFSDPAQRRSTRDEKVHLYSKMRIDYFARILIALLAVGLLMAPVVVLFFHDDSGGLKIAVILLFTLFFAGALSVFTKAKRHEVFAATAA</sequence>
<feature type="compositionally biased region" description="Basic and acidic residues" evidence="1">
    <location>
        <begin position="25"/>
        <end position="36"/>
    </location>
</feature>
<accession>A0A1J9R2W8</accession>
<feature type="compositionally biased region" description="Low complexity" evidence="1">
    <location>
        <begin position="1"/>
        <end position="15"/>
    </location>
</feature>
<evidence type="ECO:0000313" key="5">
    <source>
        <dbReference type="Proteomes" id="UP000183809"/>
    </source>
</evidence>
<feature type="region of interest" description="Disordered" evidence="1">
    <location>
        <begin position="1"/>
        <end position="53"/>
    </location>
</feature>
<dbReference type="STRING" id="236234.A0A1J9R2W8"/>
<protein>
    <recommendedName>
        <fullName evidence="3">DUF6594 domain-containing protein</fullName>
    </recommendedName>
</protein>
<dbReference type="PANTHER" id="PTHR34502:SF3">
    <property type="entry name" value="DUF6594 DOMAIN-CONTAINING PROTEIN"/>
    <property type="match status" value="1"/>
</dbReference>
<gene>
    <name evidence="4" type="ORF">BKCO1_1900063</name>
</gene>
<keyword evidence="2" id="KW-0472">Membrane</keyword>
<feature type="region of interest" description="Disordered" evidence="1">
    <location>
        <begin position="70"/>
        <end position="89"/>
    </location>
</feature>
<dbReference type="RefSeq" id="XP_020131212.1">
    <property type="nucleotide sequence ID" value="XM_020272090.1"/>
</dbReference>
<reference evidence="4 5" key="1">
    <citation type="submission" date="2016-10" db="EMBL/GenBank/DDBJ databases">
        <title>Proteomics and genomics reveal pathogen-plant mechanisms compatible with a hemibiotrophic lifestyle of Diplodia corticola.</title>
        <authorList>
            <person name="Fernandes I."/>
            <person name="De Jonge R."/>
            <person name="Van De Peer Y."/>
            <person name="Devreese B."/>
            <person name="Alves A."/>
            <person name="Esteves A.C."/>
        </authorList>
    </citation>
    <scope>NUCLEOTIDE SEQUENCE [LARGE SCALE GENOMIC DNA]</scope>
    <source>
        <strain evidence="4 5">CBS 112549</strain>
    </source>
</reference>
<dbReference type="OrthoDB" id="3533814at2759"/>
<dbReference type="GeneID" id="31012349"/>
<feature type="domain" description="DUF6594" evidence="3">
    <location>
        <begin position="93"/>
        <end position="344"/>
    </location>
</feature>
<dbReference type="AlphaFoldDB" id="A0A1J9R2W8"/>
<dbReference type="InterPro" id="IPR046529">
    <property type="entry name" value="DUF6594"/>
</dbReference>
<keyword evidence="2" id="KW-1133">Transmembrane helix</keyword>
<organism evidence="4 5">
    <name type="scientific">Diplodia corticola</name>
    <dbReference type="NCBI Taxonomy" id="236234"/>
    <lineage>
        <taxon>Eukaryota</taxon>
        <taxon>Fungi</taxon>
        <taxon>Dikarya</taxon>
        <taxon>Ascomycota</taxon>
        <taxon>Pezizomycotina</taxon>
        <taxon>Dothideomycetes</taxon>
        <taxon>Dothideomycetes incertae sedis</taxon>
        <taxon>Botryosphaeriales</taxon>
        <taxon>Botryosphaeriaceae</taxon>
        <taxon>Diplodia</taxon>
    </lineage>
</organism>
<evidence type="ECO:0000259" key="3">
    <source>
        <dbReference type="Pfam" id="PF20237"/>
    </source>
</evidence>
<dbReference type="Proteomes" id="UP000183809">
    <property type="component" value="Unassembled WGS sequence"/>
</dbReference>
<proteinExistence type="predicted"/>
<evidence type="ECO:0000256" key="1">
    <source>
        <dbReference type="SAM" id="MobiDB-lite"/>
    </source>
</evidence>
<dbReference type="EMBL" id="MNUE01000019">
    <property type="protein sequence ID" value="OJD34952.1"/>
    <property type="molecule type" value="Genomic_DNA"/>
</dbReference>
<evidence type="ECO:0000313" key="4">
    <source>
        <dbReference type="EMBL" id="OJD34952.1"/>
    </source>
</evidence>
<keyword evidence="2" id="KW-0812">Transmembrane</keyword>
<dbReference type="PANTHER" id="PTHR34502">
    <property type="entry name" value="DUF6594 DOMAIN-CONTAINING PROTEIN-RELATED"/>
    <property type="match status" value="1"/>
</dbReference>
<feature type="transmembrane region" description="Helical" evidence="2">
    <location>
        <begin position="281"/>
        <end position="304"/>
    </location>
</feature>
<comment type="caution">
    <text evidence="4">The sequence shown here is derived from an EMBL/GenBank/DDBJ whole genome shotgun (WGS) entry which is preliminary data.</text>
</comment>
<dbReference type="Pfam" id="PF20237">
    <property type="entry name" value="DUF6594"/>
    <property type="match status" value="1"/>
</dbReference>
<feature type="transmembrane region" description="Helical" evidence="2">
    <location>
        <begin position="310"/>
        <end position="330"/>
    </location>
</feature>